<reference evidence="2" key="1">
    <citation type="journal article" date="2017" name="Genome Biol.">
        <title>Comparative genomics reveals high biological diversity and specific adaptations in the industrially and medically important fungal genus Aspergillus.</title>
        <authorList>
            <person name="de Vries R.P."/>
            <person name="Riley R."/>
            <person name="Wiebenga A."/>
            <person name="Aguilar-Osorio G."/>
            <person name="Amillis S."/>
            <person name="Uchima C.A."/>
            <person name="Anderluh G."/>
            <person name="Asadollahi M."/>
            <person name="Askin M."/>
            <person name="Barry K."/>
            <person name="Battaglia E."/>
            <person name="Bayram O."/>
            <person name="Benocci T."/>
            <person name="Braus-Stromeyer S.A."/>
            <person name="Caldana C."/>
            <person name="Canovas D."/>
            <person name="Cerqueira G.C."/>
            <person name="Chen F."/>
            <person name="Chen W."/>
            <person name="Choi C."/>
            <person name="Clum A."/>
            <person name="Dos Santos R.A."/>
            <person name="Damasio A.R."/>
            <person name="Diallinas G."/>
            <person name="Emri T."/>
            <person name="Fekete E."/>
            <person name="Flipphi M."/>
            <person name="Freyberg S."/>
            <person name="Gallo A."/>
            <person name="Gournas C."/>
            <person name="Habgood R."/>
            <person name="Hainaut M."/>
            <person name="Harispe M.L."/>
            <person name="Henrissat B."/>
            <person name="Hilden K.S."/>
            <person name="Hope R."/>
            <person name="Hossain A."/>
            <person name="Karabika E."/>
            <person name="Karaffa L."/>
            <person name="Karanyi Z."/>
            <person name="Krasevec N."/>
            <person name="Kuo A."/>
            <person name="Kusch H."/>
            <person name="LaButti K."/>
            <person name="Lagendijk E.L."/>
            <person name="Lapidus A."/>
            <person name="Levasseur A."/>
            <person name="Lindquist E."/>
            <person name="Lipzen A."/>
            <person name="Logrieco A.F."/>
            <person name="MacCabe A."/>
            <person name="Maekelae M.R."/>
            <person name="Malavazi I."/>
            <person name="Melin P."/>
            <person name="Meyer V."/>
            <person name="Mielnichuk N."/>
            <person name="Miskei M."/>
            <person name="Molnar A.P."/>
            <person name="Mule G."/>
            <person name="Ngan C.Y."/>
            <person name="Orejas M."/>
            <person name="Orosz E."/>
            <person name="Ouedraogo J.P."/>
            <person name="Overkamp K.M."/>
            <person name="Park H.-S."/>
            <person name="Perrone G."/>
            <person name="Piumi F."/>
            <person name="Punt P.J."/>
            <person name="Ram A.F."/>
            <person name="Ramon A."/>
            <person name="Rauscher S."/>
            <person name="Record E."/>
            <person name="Riano-Pachon D.M."/>
            <person name="Robert V."/>
            <person name="Roehrig J."/>
            <person name="Ruller R."/>
            <person name="Salamov A."/>
            <person name="Salih N.S."/>
            <person name="Samson R.A."/>
            <person name="Sandor E."/>
            <person name="Sanguinetti M."/>
            <person name="Schuetze T."/>
            <person name="Sepcic K."/>
            <person name="Shelest E."/>
            <person name="Sherlock G."/>
            <person name="Sophianopoulou V."/>
            <person name="Squina F.M."/>
            <person name="Sun H."/>
            <person name="Susca A."/>
            <person name="Todd R.B."/>
            <person name="Tsang A."/>
            <person name="Unkles S.E."/>
            <person name="van de Wiele N."/>
            <person name="van Rossen-Uffink D."/>
            <person name="Oliveira J.V."/>
            <person name="Vesth T.C."/>
            <person name="Visser J."/>
            <person name="Yu J.-H."/>
            <person name="Zhou M."/>
            <person name="Andersen M.R."/>
            <person name="Archer D.B."/>
            <person name="Baker S.E."/>
            <person name="Benoit I."/>
            <person name="Brakhage A.A."/>
            <person name="Braus G.H."/>
            <person name="Fischer R."/>
            <person name="Frisvad J.C."/>
            <person name="Goldman G.H."/>
            <person name="Houbraken J."/>
            <person name="Oakley B."/>
            <person name="Pocsi I."/>
            <person name="Scazzocchio C."/>
            <person name="Seiboth B."/>
            <person name="vanKuyk P.A."/>
            <person name="Wortman J."/>
            <person name="Dyer P.S."/>
            <person name="Grigoriev I.V."/>
        </authorList>
    </citation>
    <scope>NUCLEOTIDE SEQUENCE [LARGE SCALE GENOMIC DNA]</scope>
    <source>
        <strain evidence="2">DTO 134E9</strain>
    </source>
</reference>
<protein>
    <submittedName>
        <fullName evidence="1">Uncharacterized protein</fullName>
    </submittedName>
</protein>
<evidence type="ECO:0000313" key="2">
    <source>
        <dbReference type="Proteomes" id="UP000184383"/>
    </source>
</evidence>
<proteinExistence type="predicted"/>
<dbReference type="EMBL" id="KV878214">
    <property type="protein sequence ID" value="OJJ33198.1"/>
    <property type="molecule type" value="Genomic_DNA"/>
</dbReference>
<name>A0A1L9RE84_ASPWE</name>
<dbReference type="AlphaFoldDB" id="A0A1L9RE84"/>
<evidence type="ECO:0000313" key="1">
    <source>
        <dbReference type="EMBL" id="OJJ33198.1"/>
    </source>
</evidence>
<dbReference type="Proteomes" id="UP000184383">
    <property type="component" value="Unassembled WGS sequence"/>
</dbReference>
<dbReference type="GeneID" id="63744458"/>
<accession>A0A1L9RE84</accession>
<organism evidence="1 2">
    <name type="scientific">Aspergillus wentii DTO 134E9</name>
    <dbReference type="NCBI Taxonomy" id="1073089"/>
    <lineage>
        <taxon>Eukaryota</taxon>
        <taxon>Fungi</taxon>
        <taxon>Dikarya</taxon>
        <taxon>Ascomycota</taxon>
        <taxon>Pezizomycotina</taxon>
        <taxon>Eurotiomycetes</taxon>
        <taxon>Eurotiomycetidae</taxon>
        <taxon>Eurotiales</taxon>
        <taxon>Aspergillaceae</taxon>
        <taxon>Aspergillus</taxon>
        <taxon>Aspergillus subgen. Cremei</taxon>
    </lineage>
</organism>
<gene>
    <name evidence="1" type="ORF">ASPWEDRAFT_115799</name>
</gene>
<keyword evidence="2" id="KW-1185">Reference proteome</keyword>
<dbReference type="OrthoDB" id="4497058at2759"/>
<sequence>MDTNPGIDPASVSKSKSSTYHEIHVHGLTAKAYLNQPIEDLIPYRFLKKADKSPVVQRNAWIFRSGEEDVRHKNLNRWSQIDIRYRGVFKTLQKVPKFKKGLYDGGECEVSAKKLKDSTRAQGQVIYALLDEILGMMRVRRQTVDDKSYFHLCPRLLSCQMEYWTGYRERYQDAPYTAGFISLDFCPEAATCDPVLPVSTTKSQESLQSSLEGKFKLILCQFLFHIHILHPPADKFPDQEIFLLGMHGSRLHIFRVYFPGQKTSHLWCGRHIPSKANLFTSSVVTGGGPPSSNDRFYTKQNIERVLEEVERIKLSTVDGDPDPRTFRLLGTKEYNLWMKSDFRAAVRALVALNFYLMSGEAKCGVLQKIFDRYPYHEESEPETEEQENARLLKIMRDQDDVVMQEQDLEKKEQMKRKEDQERFLARESMRASADDRISGFKNARQPWWDWVWDDGEPDANIGKDIGDMVFLGP</sequence>
<dbReference type="VEuPathDB" id="FungiDB:ASPWEDRAFT_115799"/>
<dbReference type="RefSeq" id="XP_040686875.1">
    <property type="nucleotide sequence ID" value="XM_040828610.1"/>
</dbReference>